<dbReference type="OrthoDB" id="3167181at2759"/>
<keyword evidence="3" id="KW-1185">Reference proteome</keyword>
<feature type="region of interest" description="Disordered" evidence="1">
    <location>
        <begin position="94"/>
        <end position="117"/>
    </location>
</feature>
<comment type="caution">
    <text evidence="2">The sequence shown here is derived from an EMBL/GenBank/DDBJ whole genome shotgun (WGS) entry which is preliminary data.</text>
</comment>
<gene>
    <name evidence="2" type="ORF">AAE3_LOCUS8457</name>
</gene>
<proteinExistence type="predicted"/>
<dbReference type="EMBL" id="CACVBS010000053">
    <property type="protein sequence ID" value="CAA7266248.1"/>
    <property type="molecule type" value="Genomic_DNA"/>
</dbReference>
<dbReference type="Proteomes" id="UP000467700">
    <property type="component" value="Unassembled WGS sequence"/>
</dbReference>
<reference evidence="2 3" key="1">
    <citation type="submission" date="2020-01" db="EMBL/GenBank/DDBJ databases">
        <authorList>
            <person name="Gupta K D."/>
        </authorList>
    </citation>
    <scope>NUCLEOTIDE SEQUENCE [LARGE SCALE GENOMIC DNA]</scope>
</reference>
<evidence type="ECO:0000313" key="2">
    <source>
        <dbReference type="EMBL" id="CAA7266248.1"/>
    </source>
</evidence>
<dbReference type="AlphaFoldDB" id="A0A8S0W7U8"/>
<sequence>MFDRILVLLTTTLLFSALFLGYAVQLVGAVPAPSPGLSGRSLNKRTAAERELEARAIADLTNARRLAEGLPLAPPVRRGTRTSKSFVIRDYARQNGRGGVPSPVPIVNPERRRRPEA</sequence>
<evidence type="ECO:0000256" key="1">
    <source>
        <dbReference type="SAM" id="MobiDB-lite"/>
    </source>
</evidence>
<protein>
    <submittedName>
        <fullName evidence="2">Uncharacterized protein</fullName>
    </submittedName>
</protein>
<evidence type="ECO:0000313" key="3">
    <source>
        <dbReference type="Proteomes" id="UP000467700"/>
    </source>
</evidence>
<accession>A0A8S0W7U8</accession>
<name>A0A8S0W7U8_CYCAE</name>
<organism evidence="2 3">
    <name type="scientific">Cyclocybe aegerita</name>
    <name type="common">Black poplar mushroom</name>
    <name type="synonym">Agrocybe aegerita</name>
    <dbReference type="NCBI Taxonomy" id="1973307"/>
    <lineage>
        <taxon>Eukaryota</taxon>
        <taxon>Fungi</taxon>
        <taxon>Dikarya</taxon>
        <taxon>Basidiomycota</taxon>
        <taxon>Agaricomycotina</taxon>
        <taxon>Agaricomycetes</taxon>
        <taxon>Agaricomycetidae</taxon>
        <taxon>Agaricales</taxon>
        <taxon>Agaricineae</taxon>
        <taxon>Bolbitiaceae</taxon>
        <taxon>Cyclocybe</taxon>
    </lineage>
</organism>